<dbReference type="Proteomes" id="UP000832072">
    <property type="component" value="Segment"/>
</dbReference>
<keyword evidence="2" id="KW-1185">Reference proteome</keyword>
<reference evidence="1 2" key="1">
    <citation type="submission" date="2022-02" db="EMBL/GenBank/DDBJ databases">
        <authorList>
            <person name="Tian F."/>
            <person name="Li J."/>
            <person name="Li F."/>
            <person name="Tong Y."/>
        </authorList>
    </citation>
    <scope>NUCLEOTIDE SEQUENCE [LARGE SCALE GENOMIC DNA]</scope>
</reference>
<organism evidence="1 2">
    <name type="scientific">Cronobacter phage LPCS28</name>
    <dbReference type="NCBI Taxonomy" id="2924885"/>
    <lineage>
        <taxon>Viruses</taxon>
        <taxon>Duplodnaviria</taxon>
        <taxon>Heunggongvirae</taxon>
        <taxon>Uroviricota</taxon>
        <taxon>Caudoviricetes</taxon>
        <taxon>Pantevenvirales</taxon>
        <taxon>Straboviridae</taxon>
        <taxon>Nanhuvirus</taxon>
        <taxon>Nanhuvirus LPCS28</taxon>
    </lineage>
</organism>
<accession>A0AAE9GD78</accession>
<dbReference type="EMBL" id="OM638103">
    <property type="protein sequence ID" value="UNY47144.1"/>
    <property type="molecule type" value="Genomic_DNA"/>
</dbReference>
<evidence type="ECO:0000313" key="2">
    <source>
        <dbReference type="Proteomes" id="UP000832072"/>
    </source>
</evidence>
<protein>
    <submittedName>
        <fullName evidence="1">Uncharacterized protein</fullName>
    </submittedName>
</protein>
<name>A0AAE9GD78_9CAUD</name>
<proteinExistence type="predicted"/>
<gene>
    <name evidence="1" type="ORF">EHEKIMEA_00262</name>
</gene>
<sequence length="83" mass="9475">MFDELYYLLSDFNPTLTKHANKFNLVSDIVVLSQVDFKDEPILFGYVEDLTGKHGWIRVADNEPSMIAIIETVKSQIALRTQA</sequence>
<evidence type="ECO:0000313" key="1">
    <source>
        <dbReference type="EMBL" id="UNY47144.1"/>
    </source>
</evidence>